<protein>
    <submittedName>
        <fullName evidence="2">Uncharacterized protein</fullName>
    </submittedName>
</protein>
<accession>A0A447L101</accession>
<sequence length="51" mass="5611">MTNALITLGICLLLMPLLLWLIGKALATAKNKPHEEDKTRPKTGMPHGDDE</sequence>
<reference evidence="2 3" key="1">
    <citation type="submission" date="2018-12" db="EMBL/GenBank/DDBJ databases">
        <authorList>
            <consortium name="Pathogen Informatics"/>
        </authorList>
    </citation>
    <scope>NUCLEOTIDE SEQUENCE [LARGE SCALE GENOMIC DNA]</scope>
    <source>
        <strain evidence="2 3">NCTC11214</strain>
    </source>
</reference>
<gene>
    <name evidence="2" type="ORF">NCTC11214_04999</name>
</gene>
<dbReference type="Proteomes" id="UP000281391">
    <property type="component" value="Chromosome"/>
</dbReference>
<feature type="region of interest" description="Disordered" evidence="1">
    <location>
        <begin position="30"/>
        <end position="51"/>
    </location>
</feature>
<proteinExistence type="predicted"/>
<dbReference type="AlphaFoldDB" id="A0A447L101"/>
<name>A0A447L101_SEROD</name>
<dbReference type="KEGG" id="sof:NCTC11214_04999"/>
<evidence type="ECO:0000256" key="1">
    <source>
        <dbReference type="SAM" id="MobiDB-lite"/>
    </source>
</evidence>
<evidence type="ECO:0000313" key="2">
    <source>
        <dbReference type="EMBL" id="VDZ64483.1"/>
    </source>
</evidence>
<dbReference type="RefSeq" id="WP_004964484.1">
    <property type="nucleotide sequence ID" value="NZ_JBGMUT010000001.1"/>
</dbReference>
<evidence type="ECO:0000313" key="3">
    <source>
        <dbReference type="Proteomes" id="UP000281391"/>
    </source>
</evidence>
<dbReference type="EMBL" id="LR134117">
    <property type="protein sequence ID" value="VDZ64483.1"/>
    <property type="molecule type" value="Genomic_DNA"/>
</dbReference>
<organism evidence="2 3">
    <name type="scientific">Serratia odorifera</name>
    <dbReference type="NCBI Taxonomy" id="618"/>
    <lineage>
        <taxon>Bacteria</taxon>
        <taxon>Pseudomonadati</taxon>
        <taxon>Pseudomonadota</taxon>
        <taxon>Gammaproteobacteria</taxon>
        <taxon>Enterobacterales</taxon>
        <taxon>Yersiniaceae</taxon>
        <taxon>Serratia</taxon>
    </lineage>
</organism>